<sequence length="180" mass="19879">MPCIPGAGGKQRLPKLIGLSKAKDLIFTGRKVSADNALSIGFFDYLASEKDEEAACNHSVNLTIDICNSAPLAVCKDRVKGLGNFKLKGLIVQNETIATTLHSRSHFRAKQQIIIFGGMRIENCVFDSTFLNPFTWSPHKKQAEFAVVQTELVEKDQFITYIDLRARFRFSSRGLPGAGS</sequence>
<reference evidence="1" key="2">
    <citation type="submission" date="2015-06" db="UniProtKB">
        <authorList>
            <consortium name="EnsemblMetazoa"/>
        </authorList>
    </citation>
    <scope>IDENTIFICATION</scope>
</reference>
<dbReference type="eggNOG" id="KOG1679">
    <property type="taxonomic scope" value="Eukaryota"/>
</dbReference>
<proteinExistence type="predicted"/>
<name>T1L4E0_TETUR</name>
<protein>
    <recommendedName>
        <fullName evidence="3">Enoyl-CoA hydratase</fullName>
    </recommendedName>
</protein>
<dbReference type="EnsemblMetazoa" id="tetur38g00460.1">
    <property type="protein sequence ID" value="tetur38g00460.1"/>
    <property type="gene ID" value="tetur38g00460"/>
</dbReference>
<evidence type="ECO:0000313" key="2">
    <source>
        <dbReference type="Proteomes" id="UP000015104"/>
    </source>
</evidence>
<accession>T1L4E0</accession>
<dbReference type="HOGENOM" id="CLU_1498190_0_0_1"/>
<dbReference type="Gene3D" id="3.90.226.10">
    <property type="entry name" value="2-enoyl-CoA Hydratase, Chain A, domain 1"/>
    <property type="match status" value="1"/>
</dbReference>
<dbReference type="AlphaFoldDB" id="T1L4E0"/>
<reference evidence="2" key="1">
    <citation type="submission" date="2011-08" db="EMBL/GenBank/DDBJ databases">
        <authorList>
            <person name="Rombauts S."/>
        </authorList>
    </citation>
    <scope>NUCLEOTIDE SEQUENCE</scope>
    <source>
        <strain evidence="2">London</strain>
    </source>
</reference>
<organism evidence="1 2">
    <name type="scientific">Tetranychus urticae</name>
    <name type="common">Two-spotted spider mite</name>
    <dbReference type="NCBI Taxonomy" id="32264"/>
    <lineage>
        <taxon>Eukaryota</taxon>
        <taxon>Metazoa</taxon>
        <taxon>Ecdysozoa</taxon>
        <taxon>Arthropoda</taxon>
        <taxon>Chelicerata</taxon>
        <taxon>Arachnida</taxon>
        <taxon>Acari</taxon>
        <taxon>Acariformes</taxon>
        <taxon>Trombidiformes</taxon>
        <taxon>Prostigmata</taxon>
        <taxon>Eleutherengona</taxon>
        <taxon>Raphignathae</taxon>
        <taxon>Tetranychoidea</taxon>
        <taxon>Tetranychidae</taxon>
        <taxon>Tetranychus</taxon>
    </lineage>
</organism>
<dbReference type="Proteomes" id="UP000015104">
    <property type="component" value="Unassembled WGS sequence"/>
</dbReference>
<dbReference type="SUPFAM" id="SSF52096">
    <property type="entry name" value="ClpP/crotonase"/>
    <property type="match status" value="1"/>
</dbReference>
<dbReference type="EMBL" id="CAEY01001080">
    <property type="status" value="NOT_ANNOTATED_CDS"/>
    <property type="molecule type" value="Genomic_DNA"/>
</dbReference>
<evidence type="ECO:0000313" key="1">
    <source>
        <dbReference type="EnsemblMetazoa" id="tetur38g00460.1"/>
    </source>
</evidence>
<dbReference type="InterPro" id="IPR029045">
    <property type="entry name" value="ClpP/crotonase-like_dom_sf"/>
</dbReference>
<dbReference type="STRING" id="32264.T1L4E0"/>
<evidence type="ECO:0008006" key="3">
    <source>
        <dbReference type="Google" id="ProtNLM"/>
    </source>
</evidence>
<keyword evidence="2" id="KW-1185">Reference proteome</keyword>